<reference evidence="2" key="1">
    <citation type="submission" date="2023-08" db="EMBL/GenBank/DDBJ databases">
        <title>Genomic characterization of piscicolin 126 produced by Carnobacterium maltaromaticum CM22 strain isolated from salmon (Salmo salar).</title>
        <authorList>
            <person name="Gonzalez-Gragera E."/>
            <person name="Garcia-Lopez J.D."/>
            <person name="Teso-Perez C."/>
            <person name="Gimenez-Hernandez I."/>
            <person name="Peralta-Sanchez J.M."/>
            <person name="Valdivia E."/>
            <person name="Montalban-Lopez M."/>
            <person name="Martin-Platero A.M."/>
            <person name="Banos A."/>
            <person name="Martinez-Bueno M."/>
        </authorList>
    </citation>
    <scope>NUCLEOTIDE SEQUENCE</scope>
    <source>
        <strain evidence="2">CM22</strain>
    </source>
</reference>
<keyword evidence="1" id="KW-1133">Transmembrane helix</keyword>
<feature type="transmembrane region" description="Helical" evidence="1">
    <location>
        <begin position="268"/>
        <end position="292"/>
    </location>
</feature>
<gene>
    <name evidence="2" type="ORF">RAK27_10385</name>
</gene>
<sequence>MINLVINESRKLIFRRSFIVYLIIIFGLVALVGGINKYAYSLNSNEYFEQKAGDEGEPVKKTIKKGIPVFTYSEDGKPVTNLEEAVKISRSNLLAAQAKEKEDYPNEIAYAQKELDYYEAYLKKGVTPITTNNGGESAGSFFSSLGGILSIVNMLVVVVASMMVASEFSDGTIKLLLTRPHKRSQILLSKLIVCLLFAAFVTLFTMVAAGIVGAILFPVQSFMLPASTMLGTMSALKAGFVLAGTNYLLMVLYISVALMISAVFRSQALAVGIAMLMVFSSSIINTFLSLLIPKWEPLKWIVFNLLNINELGRGNSIPGDISLVAAGIGLLLYSILIYMLTVYLFKKRDVALT</sequence>
<protein>
    <submittedName>
        <fullName evidence="2">ABC transporter permease subunit</fullName>
    </submittedName>
</protein>
<evidence type="ECO:0000256" key="1">
    <source>
        <dbReference type="SAM" id="Phobius"/>
    </source>
</evidence>
<accession>A0AAW9JQU6</accession>
<dbReference type="EMBL" id="JAVBVO010000003">
    <property type="protein sequence ID" value="MDZ5759065.1"/>
    <property type="molecule type" value="Genomic_DNA"/>
</dbReference>
<feature type="transmembrane region" description="Helical" evidence="1">
    <location>
        <begin position="141"/>
        <end position="165"/>
    </location>
</feature>
<dbReference type="GO" id="GO:0140359">
    <property type="term" value="F:ABC-type transporter activity"/>
    <property type="evidence" value="ECO:0007669"/>
    <property type="project" value="InterPro"/>
</dbReference>
<proteinExistence type="predicted"/>
<keyword evidence="1" id="KW-0812">Transmembrane</keyword>
<dbReference type="PANTHER" id="PTHR37305">
    <property type="entry name" value="INTEGRAL MEMBRANE PROTEIN-RELATED"/>
    <property type="match status" value="1"/>
</dbReference>
<evidence type="ECO:0000313" key="3">
    <source>
        <dbReference type="Proteomes" id="UP001290462"/>
    </source>
</evidence>
<dbReference type="RefSeq" id="WP_010054630.1">
    <property type="nucleotide sequence ID" value="NZ_CAJGUR010000014.1"/>
</dbReference>
<dbReference type="GO" id="GO:0005886">
    <property type="term" value="C:plasma membrane"/>
    <property type="evidence" value="ECO:0007669"/>
    <property type="project" value="UniProtKB-SubCell"/>
</dbReference>
<comment type="caution">
    <text evidence="2">The sequence shown here is derived from an EMBL/GenBank/DDBJ whole genome shotgun (WGS) entry which is preliminary data.</text>
</comment>
<dbReference type="Pfam" id="PF12679">
    <property type="entry name" value="ABC2_membrane_2"/>
    <property type="match status" value="1"/>
</dbReference>
<name>A0AAW9JQU6_CARML</name>
<feature type="transmembrane region" description="Helical" evidence="1">
    <location>
        <begin position="239"/>
        <end position="261"/>
    </location>
</feature>
<organism evidence="2 3">
    <name type="scientific">Carnobacterium maltaromaticum</name>
    <name type="common">Carnobacterium piscicola</name>
    <dbReference type="NCBI Taxonomy" id="2751"/>
    <lineage>
        <taxon>Bacteria</taxon>
        <taxon>Bacillati</taxon>
        <taxon>Bacillota</taxon>
        <taxon>Bacilli</taxon>
        <taxon>Lactobacillales</taxon>
        <taxon>Carnobacteriaceae</taxon>
        <taxon>Carnobacterium</taxon>
    </lineage>
</organism>
<feature type="transmembrane region" description="Helical" evidence="1">
    <location>
        <begin position="186"/>
        <end position="219"/>
    </location>
</feature>
<evidence type="ECO:0000313" key="2">
    <source>
        <dbReference type="EMBL" id="MDZ5759065.1"/>
    </source>
</evidence>
<feature type="transmembrane region" description="Helical" evidence="1">
    <location>
        <begin position="18"/>
        <end position="40"/>
    </location>
</feature>
<dbReference type="AlphaFoldDB" id="A0AAW9JQU6"/>
<feature type="transmembrane region" description="Helical" evidence="1">
    <location>
        <begin position="321"/>
        <end position="345"/>
    </location>
</feature>
<dbReference type="Proteomes" id="UP001290462">
    <property type="component" value="Unassembled WGS sequence"/>
</dbReference>
<dbReference type="PANTHER" id="PTHR37305:SF1">
    <property type="entry name" value="MEMBRANE PROTEIN"/>
    <property type="match status" value="1"/>
</dbReference>
<keyword evidence="1" id="KW-0472">Membrane</keyword>